<dbReference type="InterPro" id="IPR049254">
    <property type="entry name" value="Phage_tail_terminator"/>
</dbReference>
<dbReference type="Pfam" id="PF20765">
    <property type="entry name" value="Phage_tail_terminator_8"/>
    <property type="match status" value="1"/>
</dbReference>
<evidence type="ECO:0000313" key="1">
    <source>
        <dbReference type="EMBL" id="MBU5676745.1"/>
    </source>
</evidence>
<reference evidence="1 2" key="1">
    <citation type="submission" date="2021-06" db="EMBL/GenBank/DDBJ databases">
        <authorList>
            <person name="Sun Q."/>
            <person name="Li D."/>
        </authorList>
    </citation>
    <scope>NUCLEOTIDE SEQUENCE [LARGE SCALE GENOMIC DNA]</scope>
    <source>
        <strain evidence="1 2">MSJ-5</strain>
    </source>
</reference>
<keyword evidence="2" id="KW-1185">Reference proteome</keyword>
<comment type="caution">
    <text evidence="1">The sequence shown here is derived from an EMBL/GenBank/DDBJ whole genome shotgun (WGS) entry which is preliminary data.</text>
</comment>
<dbReference type="EMBL" id="JAHLQK010000003">
    <property type="protein sequence ID" value="MBU5676745.1"/>
    <property type="molecule type" value="Genomic_DNA"/>
</dbReference>
<name>A0ABS6G2N9_9FIRM</name>
<proteinExistence type="predicted"/>
<sequence>MLSILRRCLTLTRIEDIKVGISKKLKTVFGEEYSIYTEMEETKQDLNLPAFFIRHVKSSQIHKIGQRYYKNNSFVIKFYPIKNGSELAQCDEVGDKLLNCLEYVESNDMLLRGSKMSLEVTDTELSFSIEFNFPILKTSNKHEFMGDLEQLSKRKG</sequence>
<accession>A0ABS6G2N9</accession>
<dbReference type="Proteomes" id="UP000779508">
    <property type="component" value="Unassembled WGS sequence"/>
</dbReference>
<protein>
    <submittedName>
        <fullName evidence="1">Uncharacterized protein</fullName>
    </submittedName>
</protein>
<evidence type="ECO:0000313" key="2">
    <source>
        <dbReference type="Proteomes" id="UP000779508"/>
    </source>
</evidence>
<gene>
    <name evidence="1" type="ORF">KQI88_09970</name>
</gene>
<dbReference type="RefSeq" id="WP_216416870.1">
    <property type="nucleotide sequence ID" value="NZ_JAHLQK010000003.1"/>
</dbReference>
<organism evidence="1 2">
    <name type="scientific">Alkaliphilus flagellatus</name>
    <dbReference type="NCBI Taxonomy" id="2841507"/>
    <lineage>
        <taxon>Bacteria</taxon>
        <taxon>Bacillati</taxon>
        <taxon>Bacillota</taxon>
        <taxon>Clostridia</taxon>
        <taxon>Peptostreptococcales</taxon>
        <taxon>Natronincolaceae</taxon>
        <taxon>Alkaliphilus</taxon>
    </lineage>
</organism>